<dbReference type="Proteomes" id="UP000279259">
    <property type="component" value="Unassembled WGS sequence"/>
</dbReference>
<proteinExistence type="predicted"/>
<sequence>MFGKLLVASGALVSLSLALAAPTKRSSQLSCVRFQYGGPFTSFGADGLIHLYSNVTYWDASTQTTSYNATRLGVVDGKIQPCGDCRTTELYGFDVCQGPDGKGLSGLGNSPSEFYGHLIYSNLGVTSCLGAAHSAGNLTGVDLVQQPCEYDYDVVATNGQYWSMTVGSEGTYQAKLIIAPEGQRDVYGPSLDGTELYEPPTGAGQPWTYYGFEAPSF</sequence>
<evidence type="ECO:0008006" key="4">
    <source>
        <dbReference type="Google" id="ProtNLM"/>
    </source>
</evidence>
<comment type="caution">
    <text evidence="2">The sequence shown here is derived from an EMBL/GenBank/DDBJ whole genome shotgun (WGS) entry which is preliminary data.</text>
</comment>
<dbReference type="EMBL" id="RSCD01000028">
    <property type="protein sequence ID" value="RSH82180.1"/>
    <property type="molecule type" value="Genomic_DNA"/>
</dbReference>
<keyword evidence="1" id="KW-0732">Signal</keyword>
<name>A0A427XTL3_9TREE</name>
<feature type="signal peptide" evidence="1">
    <location>
        <begin position="1"/>
        <end position="20"/>
    </location>
</feature>
<feature type="chain" id="PRO_5019287222" description="Ricin B lectin domain-containing protein" evidence="1">
    <location>
        <begin position="21"/>
        <end position="217"/>
    </location>
</feature>
<dbReference type="AlphaFoldDB" id="A0A427XTL3"/>
<protein>
    <recommendedName>
        <fullName evidence="4">Ricin B lectin domain-containing protein</fullName>
    </recommendedName>
</protein>
<evidence type="ECO:0000256" key="1">
    <source>
        <dbReference type="SAM" id="SignalP"/>
    </source>
</evidence>
<gene>
    <name evidence="2" type="ORF">EHS25_006113</name>
</gene>
<organism evidence="2 3">
    <name type="scientific">Saitozyma podzolica</name>
    <dbReference type="NCBI Taxonomy" id="1890683"/>
    <lineage>
        <taxon>Eukaryota</taxon>
        <taxon>Fungi</taxon>
        <taxon>Dikarya</taxon>
        <taxon>Basidiomycota</taxon>
        <taxon>Agaricomycotina</taxon>
        <taxon>Tremellomycetes</taxon>
        <taxon>Tremellales</taxon>
        <taxon>Trimorphomycetaceae</taxon>
        <taxon>Saitozyma</taxon>
    </lineage>
</organism>
<keyword evidence="3" id="KW-1185">Reference proteome</keyword>
<dbReference type="OrthoDB" id="2560477at2759"/>
<evidence type="ECO:0000313" key="3">
    <source>
        <dbReference type="Proteomes" id="UP000279259"/>
    </source>
</evidence>
<reference evidence="2 3" key="1">
    <citation type="submission" date="2018-11" db="EMBL/GenBank/DDBJ databases">
        <title>Genome sequence of Saitozyma podzolica DSM 27192.</title>
        <authorList>
            <person name="Aliyu H."/>
            <person name="Gorte O."/>
            <person name="Ochsenreither K."/>
        </authorList>
    </citation>
    <scope>NUCLEOTIDE SEQUENCE [LARGE SCALE GENOMIC DNA]</scope>
    <source>
        <strain evidence="2 3">DSM 27192</strain>
    </source>
</reference>
<accession>A0A427XTL3</accession>
<evidence type="ECO:0000313" key="2">
    <source>
        <dbReference type="EMBL" id="RSH82180.1"/>
    </source>
</evidence>